<dbReference type="EMBL" id="CM026421">
    <property type="protein sequence ID" value="KAG0593155.1"/>
    <property type="molecule type" value="Genomic_DNA"/>
</dbReference>
<sequence length="51" mass="6422">MFFLYWWRSQLVLVFVASRQCRYARFSYNVLLNFQYRSNVNYLLCICHFLQ</sequence>
<feature type="chain" id="PRO_5035869381" evidence="1">
    <location>
        <begin position="19"/>
        <end position="51"/>
    </location>
</feature>
<evidence type="ECO:0000256" key="1">
    <source>
        <dbReference type="SAM" id="SignalP"/>
    </source>
</evidence>
<dbReference type="AlphaFoldDB" id="A0A8T0JCG5"/>
<organism evidence="2 3">
    <name type="scientific">Ceratodon purpureus</name>
    <name type="common">Fire moss</name>
    <name type="synonym">Dicranum purpureum</name>
    <dbReference type="NCBI Taxonomy" id="3225"/>
    <lineage>
        <taxon>Eukaryota</taxon>
        <taxon>Viridiplantae</taxon>
        <taxon>Streptophyta</taxon>
        <taxon>Embryophyta</taxon>
        <taxon>Bryophyta</taxon>
        <taxon>Bryophytina</taxon>
        <taxon>Bryopsida</taxon>
        <taxon>Dicranidae</taxon>
        <taxon>Pseudoditrichales</taxon>
        <taxon>Ditrichaceae</taxon>
        <taxon>Ceratodon</taxon>
    </lineage>
</organism>
<protein>
    <submittedName>
        <fullName evidence="2">Uncharacterized protein</fullName>
    </submittedName>
</protein>
<keyword evidence="3" id="KW-1185">Reference proteome</keyword>
<evidence type="ECO:0000313" key="3">
    <source>
        <dbReference type="Proteomes" id="UP000822688"/>
    </source>
</evidence>
<accession>A0A8T0JCG5</accession>
<comment type="caution">
    <text evidence="2">The sequence shown here is derived from an EMBL/GenBank/DDBJ whole genome shotgun (WGS) entry which is preliminary data.</text>
</comment>
<keyword evidence="1" id="KW-0732">Signal</keyword>
<proteinExistence type="predicted"/>
<dbReference type="Proteomes" id="UP000822688">
    <property type="component" value="Chromosome 1"/>
</dbReference>
<name>A0A8T0JCG5_CERPU</name>
<reference evidence="2" key="1">
    <citation type="submission" date="2020-06" db="EMBL/GenBank/DDBJ databases">
        <title>WGS assembly of Ceratodon purpureus strain R40.</title>
        <authorList>
            <person name="Carey S.B."/>
            <person name="Jenkins J."/>
            <person name="Shu S."/>
            <person name="Lovell J.T."/>
            <person name="Sreedasyam A."/>
            <person name="Maumus F."/>
            <person name="Tiley G.P."/>
            <person name="Fernandez-Pozo N."/>
            <person name="Barry K."/>
            <person name="Chen C."/>
            <person name="Wang M."/>
            <person name="Lipzen A."/>
            <person name="Daum C."/>
            <person name="Saski C.A."/>
            <person name="Payton A.C."/>
            <person name="Mcbreen J.C."/>
            <person name="Conrad R.E."/>
            <person name="Kollar L.M."/>
            <person name="Olsson S."/>
            <person name="Huttunen S."/>
            <person name="Landis J.B."/>
            <person name="Wickett N.J."/>
            <person name="Johnson M.G."/>
            <person name="Rensing S.A."/>
            <person name="Grimwood J."/>
            <person name="Schmutz J."/>
            <person name="Mcdaniel S.F."/>
        </authorList>
    </citation>
    <scope>NUCLEOTIDE SEQUENCE</scope>
    <source>
        <strain evidence="2">R40</strain>
    </source>
</reference>
<gene>
    <name evidence="2" type="ORF">KC19_1G308000</name>
</gene>
<evidence type="ECO:0000313" key="2">
    <source>
        <dbReference type="EMBL" id="KAG0593155.1"/>
    </source>
</evidence>
<feature type="signal peptide" evidence="1">
    <location>
        <begin position="1"/>
        <end position="18"/>
    </location>
</feature>